<comment type="caution">
    <text evidence="2">The sequence shown here is derived from an EMBL/GenBank/DDBJ whole genome shotgun (WGS) entry which is preliminary data.</text>
</comment>
<gene>
    <name evidence="2" type="ORF">OL599_20160</name>
</gene>
<evidence type="ECO:0000313" key="2">
    <source>
        <dbReference type="EMBL" id="MCW3476885.1"/>
    </source>
</evidence>
<dbReference type="EMBL" id="JAPDNT010000026">
    <property type="protein sequence ID" value="MCW3476885.1"/>
    <property type="molecule type" value="Genomic_DNA"/>
</dbReference>
<evidence type="ECO:0000256" key="1">
    <source>
        <dbReference type="SAM" id="Phobius"/>
    </source>
</evidence>
<keyword evidence="1" id="KW-0472">Membrane</keyword>
<dbReference type="AlphaFoldDB" id="A0AA42CJH9"/>
<dbReference type="RefSeq" id="WP_264715735.1">
    <property type="nucleotide sequence ID" value="NZ_JAPDNT010000026.1"/>
</dbReference>
<dbReference type="Proteomes" id="UP001165679">
    <property type="component" value="Unassembled WGS sequence"/>
</dbReference>
<protein>
    <submittedName>
        <fullName evidence="2">Uncharacterized protein</fullName>
    </submittedName>
</protein>
<keyword evidence="1" id="KW-0812">Transmembrane</keyword>
<keyword evidence="1" id="KW-1133">Transmembrane helix</keyword>
<evidence type="ECO:0000313" key="3">
    <source>
        <dbReference type="Proteomes" id="UP001165679"/>
    </source>
</evidence>
<keyword evidence="3" id="KW-1185">Reference proteome</keyword>
<reference evidence="2" key="2">
    <citation type="submission" date="2022-10" db="EMBL/GenBank/DDBJ databases">
        <authorList>
            <person name="Trinh H.N."/>
        </authorList>
    </citation>
    <scope>NUCLEOTIDE SEQUENCE</scope>
    <source>
        <strain evidence="2">RN2-1</strain>
    </source>
</reference>
<organism evidence="2 3">
    <name type="scientific">Limobrevibacterium gyesilva</name>
    <dbReference type="NCBI Taxonomy" id="2991712"/>
    <lineage>
        <taxon>Bacteria</taxon>
        <taxon>Pseudomonadati</taxon>
        <taxon>Pseudomonadota</taxon>
        <taxon>Alphaproteobacteria</taxon>
        <taxon>Acetobacterales</taxon>
        <taxon>Acetobacteraceae</taxon>
        <taxon>Limobrevibacterium</taxon>
    </lineage>
</organism>
<name>A0AA42CJH9_9PROT</name>
<accession>A0AA42CJH9</accession>
<sequence>MSHTHLYLDQPDVAAPQPQVESVLPLQLAVPFILALSLALWVVLWKLGAWSLAVVNAWLG</sequence>
<proteinExistence type="predicted"/>
<feature type="transmembrane region" description="Helical" evidence="1">
    <location>
        <begin position="32"/>
        <end position="59"/>
    </location>
</feature>
<reference evidence="2" key="1">
    <citation type="submission" date="2022-09" db="EMBL/GenBank/DDBJ databases">
        <title>Rhodovastum sp. nov. RN2-1 isolated from soil in Seongnam, South Korea.</title>
        <authorList>
            <person name="Le N.T."/>
        </authorList>
    </citation>
    <scope>NUCLEOTIDE SEQUENCE</scope>
    <source>
        <strain evidence="2">RN2-1</strain>
    </source>
</reference>